<gene>
    <name evidence="1" type="ORF">TSPGSL018_30768</name>
</gene>
<organism evidence="1">
    <name type="scientific">Tetraselmis sp. GSL018</name>
    <dbReference type="NCBI Taxonomy" id="582737"/>
    <lineage>
        <taxon>Eukaryota</taxon>
        <taxon>Viridiplantae</taxon>
        <taxon>Chlorophyta</taxon>
        <taxon>core chlorophytes</taxon>
        <taxon>Chlorodendrophyceae</taxon>
        <taxon>Chlorodendrales</taxon>
        <taxon>Chlorodendraceae</taxon>
        <taxon>Tetraselmis</taxon>
    </lineage>
</organism>
<name>A0A061RPK0_9CHLO</name>
<proteinExistence type="predicted"/>
<evidence type="ECO:0000313" key="1">
    <source>
        <dbReference type="EMBL" id="JAC72674.1"/>
    </source>
</evidence>
<dbReference type="CDD" id="cd17039">
    <property type="entry name" value="Ubl_ubiquitin_like"/>
    <property type="match status" value="1"/>
</dbReference>
<protein>
    <recommendedName>
        <fullName evidence="2">Ubiquitin-like domain-containing protein</fullName>
    </recommendedName>
</protein>
<dbReference type="EMBL" id="GBEZ01013301">
    <property type="protein sequence ID" value="JAC72674.1"/>
    <property type="molecule type" value="Transcribed_RNA"/>
</dbReference>
<reference evidence="1" key="1">
    <citation type="submission" date="2014-05" db="EMBL/GenBank/DDBJ databases">
        <title>The transcriptome of the halophilic microalga Tetraselmis sp. GSL018 isolated from the Great Salt Lake, Utah.</title>
        <authorList>
            <person name="Jinkerson R.E."/>
            <person name="D'Adamo S."/>
            <person name="Posewitz M.C."/>
        </authorList>
    </citation>
    <scope>NUCLEOTIDE SEQUENCE</scope>
    <source>
        <strain evidence="1">GSL018</strain>
    </source>
</reference>
<sequence length="190" mass="20771">MPDERTLNVRINHHSTIESRDNDRYVTVTIAGDGSDTISELKRKISEAICNGIPPSEIKVTFGPCDVHIGQEYIGDPYIDESKLKISQFSFLQWLEKFPDWYLTAKALPPPPPPPGVAEVMAASSVEENVSPEEAVAKARKEGKLARVQDLQKPWGSKPVAPVAESKLVGLKKLPAKYPPASQPSVMAGV</sequence>
<dbReference type="AlphaFoldDB" id="A0A061RPK0"/>
<accession>A0A061RPK0</accession>
<evidence type="ECO:0008006" key="2">
    <source>
        <dbReference type="Google" id="ProtNLM"/>
    </source>
</evidence>